<evidence type="ECO:0000256" key="1">
    <source>
        <dbReference type="SAM" id="MobiDB-lite"/>
    </source>
</evidence>
<proteinExistence type="predicted"/>
<dbReference type="Proteomes" id="UP000521676">
    <property type="component" value="Unassembled WGS sequence"/>
</dbReference>
<organism evidence="2 4">
    <name type="scientific">Candidatus Chlorohelix allophototropha</name>
    <dbReference type="NCBI Taxonomy" id="3003348"/>
    <lineage>
        <taxon>Bacteria</taxon>
        <taxon>Bacillati</taxon>
        <taxon>Chloroflexota</taxon>
        <taxon>Chloroflexia</taxon>
        <taxon>Candidatus Chloroheliales</taxon>
        <taxon>Candidatus Chloroheliaceae</taxon>
        <taxon>Candidatus Chlorohelix</taxon>
    </lineage>
</organism>
<dbReference type="Proteomes" id="UP001431572">
    <property type="component" value="Chromosome 1"/>
</dbReference>
<evidence type="ECO:0000313" key="4">
    <source>
        <dbReference type="Proteomes" id="UP000521676"/>
    </source>
</evidence>
<sequence>MNNQLAAVLQARLSEICSAAARQIFEDKNQFPAYSAISFETLCGQLKNSFDAVIASIDANSNRVMVNYLDKVVTERLRSGVSATEIMRVYDVCHKTMLKEVIASNPEYKLLNDSARQKLNYLNKILRVRLVAKNSEISEEEQSLENPSSSPPEAGL</sequence>
<name>A0A8T7LYG8_9CHLR</name>
<feature type="region of interest" description="Disordered" evidence="1">
    <location>
        <begin position="136"/>
        <end position="156"/>
    </location>
</feature>
<accession>A0A8T7LYG8</accession>
<dbReference type="EMBL" id="CP128399">
    <property type="protein sequence ID" value="WJW67234.1"/>
    <property type="molecule type" value="Genomic_DNA"/>
</dbReference>
<dbReference type="EMBL" id="JACATZ010000001">
    <property type="protein sequence ID" value="NWJ45362.1"/>
    <property type="molecule type" value="Genomic_DNA"/>
</dbReference>
<gene>
    <name evidence="2" type="ORF">HXX08_05725</name>
    <name evidence="3" type="ORF">OZ401_000492</name>
</gene>
<dbReference type="RefSeq" id="WP_341469132.1">
    <property type="nucleotide sequence ID" value="NZ_CP128399.1"/>
</dbReference>
<evidence type="ECO:0000313" key="2">
    <source>
        <dbReference type="EMBL" id="NWJ45362.1"/>
    </source>
</evidence>
<dbReference type="AlphaFoldDB" id="A0A8T7LYG8"/>
<evidence type="ECO:0000313" key="3">
    <source>
        <dbReference type="EMBL" id="WJW67234.1"/>
    </source>
</evidence>
<reference evidence="2 4" key="1">
    <citation type="submission" date="2020-06" db="EMBL/GenBank/DDBJ databases">
        <title>Anoxygenic phototrophic Chloroflexota member uses a Type I reaction center.</title>
        <authorList>
            <person name="Tsuji J.M."/>
            <person name="Shaw N.A."/>
            <person name="Nagashima S."/>
            <person name="Venkiteswaran J."/>
            <person name="Schiff S.L."/>
            <person name="Hanada S."/>
            <person name="Tank M."/>
            <person name="Neufeld J.D."/>
        </authorList>
    </citation>
    <scope>NUCLEOTIDE SEQUENCE [LARGE SCALE GENOMIC DNA]</scope>
    <source>
        <strain evidence="2">L227-S17</strain>
    </source>
</reference>
<evidence type="ECO:0000313" key="5">
    <source>
        <dbReference type="Proteomes" id="UP001431572"/>
    </source>
</evidence>
<reference evidence="3" key="2">
    <citation type="journal article" date="2024" name="Nature">
        <title>Anoxygenic phototroph of the Chloroflexota uses a type I reaction centre.</title>
        <authorList>
            <person name="Tsuji J.M."/>
            <person name="Shaw N.A."/>
            <person name="Nagashima S."/>
            <person name="Venkiteswaran J.J."/>
            <person name="Schiff S.L."/>
            <person name="Watanabe T."/>
            <person name="Fukui M."/>
            <person name="Hanada S."/>
            <person name="Tank M."/>
            <person name="Neufeld J.D."/>
        </authorList>
    </citation>
    <scope>NUCLEOTIDE SEQUENCE</scope>
    <source>
        <strain evidence="3">L227-S17</strain>
    </source>
</reference>
<keyword evidence="5" id="KW-1185">Reference proteome</keyword>
<protein>
    <submittedName>
        <fullName evidence="2">Uncharacterized protein</fullName>
    </submittedName>
</protein>